<dbReference type="GO" id="GO:0050661">
    <property type="term" value="F:NADP binding"/>
    <property type="evidence" value="ECO:0007669"/>
    <property type="project" value="InterPro"/>
</dbReference>
<evidence type="ECO:0000256" key="3">
    <source>
        <dbReference type="ARBA" id="ARBA00011738"/>
    </source>
</evidence>
<keyword evidence="14" id="KW-0676">Redox-active center</keyword>
<keyword evidence="12 19" id="KW-0560">Oxidoreductase</keyword>
<dbReference type="GO" id="GO:0003955">
    <property type="term" value="F:NAD(P)H dehydrogenase (quinone) activity"/>
    <property type="evidence" value="ECO:0007669"/>
    <property type="project" value="TreeGrafter"/>
</dbReference>
<keyword evidence="10" id="KW-0521">NADP</keyword>
<evidence type="ECO:0000259" key="17">
    <source>
        <dbReference type="Pfam" id="PF02852"/>
    </source>
</evidence>
<dbReference type="GO" id="GO:0050787">
    <property type="term" value="P:detoxification of mercury ion"/>
    <property type="evidence" value="ECO:0007669"/>
    <property type="project" value="InterPro"/>
</dbReference>
<comment type="subunit">
    <text evidence="3">Homodimer.</text>
</comment>
<keyword evidence="8" id="KW-0479">Metal-binding</keyword>
<evidence type="ECO:0000256" key="2">
    <source>
        <dbReference type="ARBA" id="ARBA00007532"/>
    </source>
</evidence>
<dbReference type="PRINTS" id="PR00945">
    <property type="entry name" value="HGRDTASE"/>
</dbReference>
<dbReference type="AlphaFoldDB" id="A0A3B1AZX9"/>
<proteinExistence type="inferred from homology"/>
<dbReference type="NCBIfam" id="TIGR02053">
    <property type="entry name" value="MerA"/>
    <property type="match status" value="1"/>
</dbReference>
<organism evidence="19">
    <name type="scientific">hydrothermal vent metagenome</name>
    <dbReference type="NCBI Taxonomy" id="652676"/>
    <lineage>
        <taxon>unclassified sequences</taxon>
        <taxon>metagenomes</taxon>
        <taxon>ecological metagenomes</taxon>
    </lineage>
</organism>
<evidence type="ECO:0000256" key="10">
    <source>
        <dbReference type="ARBA" id="ARBA00022857"/>
    </source>
</evidence>
<dbReference type="InterPro" id="IPR036188">
    <property type="entry name" value="FAD/NAD-bd_sf"/>
</dbReference>
<accession>A0A3B1AZX9</accession>
<evidence type="ECO:0000259" key="18">
    <source>
        <dbReference type="Pfam" id="PF07992"/>
    </source>
</evidence>
<dbReference type="InterPro" id="IPR004099">
    <property type="entry name" value="Pyr_nucl-diS_OxRdtase_dimer"/>
</dbReference>
<evidence type="ECO:0000256" key="5">
    <source>
        <dbReference type="ARBA" id="ARBA00014791"/>
    </source>
</evidence>
<dbReference type="FunFam" id="3.30.390.30:FF:000001">
    <property type="entry name" value="Dihydrolipoyl dehydrogenase"/>
    <property type="match status" value="1"/>
</dbReference>
<dbReference type="GO" id="GO:0016668">
    <property type="term" value="F:oxidoreductase activity, acting on a sulfur group of donors, NAD(P) as acceptor"/>
    <property type="evidence" value="ECO:0007669"/>
    <property type="project" value="InterPro"/>
</dbReference>
<dbReference type="EMBL" id="UOFY01000015">
    <property type="protein sequence ID" value="VAX07381.1"/>
    <property type="molecule type" value="Genomic_DNA"/>
</dbReference>
<evidence type="ECO:0000256" key="4">
    <source>
        <dbReference type="ARBA" id="ARBA00012661"/>
    </source>
</evidence>
<dbReference type="InterPro" id="IPR021179">
    <property type="entry name" value="Mercury_reductase_MerA"/>
</dbReference>
<dbReference type="SUPFAM" id="SSF51905">
    <property type="entry name" value="FAD/NAD(P)-binding domain"/>
    <property type="match status" value="1"/>
</dbReference>
<dbReference type="PROSITE" id="PS00076">
    <property type="entry name" value="PYRIDINE_REDOX_1"/>
    <property type="match status" value="1"/>
</dbReference>
<dbReference type="InterPro" id="IPR012999">
    <property type="entry name" value="Pyr_OxRdtase_I_AS"/>
</dbReference>
<evidence type="ECO:0000256" key="14">
    <source>
        <dbReference type="ARBA" id="ARBA00023284"/>
    </source>
</evidence>
<dbReference type="GO" id="GO:0016152">
    <property type="term" value="F:mercury (II) reductase (NADP+) activity"/>
    <property type="evidence" value="ECO:0007669"/>
    <property type="project" value="UniProtKB-EC"/>
</dbReference>
<dbReference type="GO" id="GO:0045340">
    <property type="term" value="F:mercury ion binding"/>
    <property type="evidence" value="ECO:0007669"/>
    <property type="project" value="InterPro"/>
</dbReference>
<dbReference type="Gene3D" id="3.30.390.30">
    <property type="match status" value="1"/>
</dbReference>
<keyword evidence="9" id="KW-0274">FAD</keyword>
<evidence type="ECO:0000313" key="19">
    <source>
        <dbReference type="EMBL" id="VAX07381.1"/>
    </source>
</evidence>
<keyword evidence="13" id="KW-1015">Disulfide bond</keyword>
<dbReference type="Pfam" id="PF02852">
    <property type="entry name" value="Pyr_redox_dim"/>
    <property type="match status" value="1"/>
</dbReference>
<dbReference type="InterPro" id="IPR023753">
    <property type="entry name" value="FAD/NAD-binding_dom"/>
</dbReference>
<evidence type="ECO:0000256" key="7">
    <source>
        <dbReference type="ARBA" id="ARBA00022630"/>
    </source>
</evidence>
<comment type="cofactor">
    <cofactor evidence="1">
        <name>FAD</name>
        <dbReference type="ChEBI" id="CHEBI:57692"/>
    </cofactor>
</comment>
<dbReference type="SUPFAM" id="SSF55424">
    <property type="entry name" value="FAD/NAD-linked reductases, dimerisation (C-terminal) domain"/>
    <property type="match status" value="1"/>
</dbReference>
<comment type="similarity">
    <text evidence="2">Belongs to the class-I pyridine nucleotide-disulfide oxidoreductase family.</text>
</comment>
<dbReference type="Pfam" id="PF07992">
    <property type="entry name" value="Pyr_redox_2"/>
    <property type="match status" value="1"/>
</dbReference>
<keyword evidence="7" id="KW-0285">Flavoprotein</keyword>
<evidence type="ECO:0000256" key="15">
    <source>
        <dbReference type="ARBA" id="ARBA00031725"/>
    </source>
</evidence>
<comment type="catalytic activity">
    <reaction evidence="16">
        <text>Hg + NADP(+) + H(+) = Hg(2+) + NADPH</text>
        <dbReference type="Rhea" id="RHEA:23856"/>
        <dbReference type="ChEBI" id="CHEBI:15378"/>
        <dbReference type="ChEBI" id="CHEBI:16170"/>
        <dbReference type="ChEBI" id="CHEBI:16793"/>
        <dbReference type="ChEBI" id="CHEBI:57783"/>
        <dbReference type="ChEBI" id="CHEBI:58349"/>
        <dbReference type="EC" id="1.16.1.1"/>
    </reaction>
</comment>
<dbReference type="Gene3D" id="3.50.50.60">
    <property type="entry name" value="FAD/NAD(P)-binding domain"/>
    <property type="match status" value="2"/>
</dbReference>
<evidence type="ECO:0000256" key="8">
    <source>
        <dbReference type="ARBA" id="ARBA00022723"/>
    </source>
</evidence>
<name>A0A3B1AZX9_9ZZZZ</name>
<evidence type="ECO:0000256" key="16">
    <source>
        <dbReference type="ARBA" id="ARBA00048984"/>
    </source>
</evidence>
<evidence type="ECO:0000256" key="11">
    <source>
        <dbReference type="ARBA" id="ARBA00022914"/>
    </source>
</evidence>
<dbReference type="InterPro" id="IPR001100">
    <property type="entry name" value="Pyr_nuc-diS_OxRdtase"/>
</dbReference>
<feature type="domain" description="FAD/NAD(P)-binding" evidence="18">
    <location>
        <begin position="8"/>
        <end position="326"/>
    </location>
</feature>
<evidence type="ECO:0000256" key="12">
    <source>
        <dbReference type="ARBA" id="ARBA00023002"/>
    </source>
</evidence>
<gene>
    <name evidence="19" type="ORF">MNBD_GAMMA25-2658</name>
</gene>
<feature type="domain" description="Pyridine nucleotide-disulphide oxidoreductase dimerisation" evidence="17">
    <location>
        <begin position="346"/>
        <end position="451"/>
    </location>
</feature>
<sequence>MNKNKQLHIAIIGSGSAAFAAATKAAENGARITIVEVGNIIGGTCVNIGCIPSKIMIRAASIVHSQSHHAFKGISLNKPDIDRTQMLKQQQDRVNELRHAKYEKILAQNPNIHLIHGFARFKDQYSLIIRDSQAKETELEVDRILITTGASPVIPEIPGLAETPFWTSTEALQTDMLPEHLVVLGGSVTALEMAQAFNHLGCKVTLIARNTLLSKMDYRIREEVKSIIEDEGIHLLTQTTADKISHDGNTFSLHINKQTLHADALLVATGRHANTKHLELGKAGIKTDKTGAIKIDGYMRTSANTVYAAGDCTTQPQFVYVAAAAGTRAAINMTGGNSELDLSILPRVIFTSPQITSVGLSEQQANLHGINNTSRTLSLDNIPRALANFDTRGFIKLVADSNSGRILGCHAVAENAGEIIQSAALAIRNNMTIEDLANQLFPYLTMVEGLKLCAQAFSKDVSQLSCCAG</sequence>
<dbReference type="GO" id="GO:0050660">
    <property type="term" value="F:flavin adenine dinucleotide binding"/>
    <property type="evidence" value="ECO:0007669"/>
    <property type="project" value="InterPro"/>
</dbReference>
<dbReference type="NCBIfam" id="NF010311">
    <property type="entry name" value="PRK13748.1"/>
    <property type="match status" value="1"/>
</dbReference>
<evidence type="ECO:0000256" key="6">
    <source>
        <dbReference type="ARBA" id="ARBA00022466"/>
    </source>
</evidence>
<evidence type="ECO:0000256" key="9">
    <source>
        <dbReference type="ARBA" id="ARBA00022827"/>
    </source>
</evidence>
<dbReference type="PANTHER" id="PTHR43014:SF2">
    <property type="entry name" value="MERCURIC REDUCTASE"/>
    <property type="match status" value="1"/>
</dbReference>
<keyword evidence="11" id="KW-0476">Mercury</keyword>
<dbReference type="PIRSF" id="PIRSF000350">
    <property type="entry name" value="Mercury_reductase_MerA"/>
    <property type="match status" value="1"/>
</dbReference>
<keyword evidence="6" id="KW-0475">Mercuric resistance</keyword>
<evidence type="ECO:0000256" key="13">
    <source>
        <dbReference type="ARBA" id="ARBA00023157"/>
    </source>
</evidence>
<evidence type="ECO:0000256" key="1">
    <source>
        <dbReference type="ARBA" id="ARBA00001974"/>
    </source>
</evidence>
<protein>
    <recommendedName>
        <fullName evidence="5">Mercuric reductase</fullName>
        <ecNumber evidence="4">1.16.1.1</ecNumber>
    </recommendedName>
    <alternativeName>
        <fullName evidence="15">Hg(II) reductase</fullName>
    </alternativeName>
</protein>
<dbReference type="PANTHER" id="PTHR43014">
    <property type="entry name" value="MERCURIC REDUCTASE"/>
    <property type="match status" value="1"/>
</dbReference>
<reference evidence="19" key="1">
    <citation type="submission" date="2018-06" db="EMBL/GenBank/DDBJ databases">
        <authorList>
            <person name="Zhirakovskaya E."/>
        </authorList>
    </citation>
    <scope>NUCLEOTIDE SEQUENCE</scope>
</reference>
<dbReference type="EC" id="1.16.1.1" evidence="4"/>
<dbReference type="InterPro" id="IPR016156">
    <property type="entry name" value="FAD/NAD-linked_Rdtase_dimer_sf"/>
</dbReference>